<dbReference type="InterPro" id="IPR035979">
    <property type="entry name" value="RBD_domain_sf"/>
</dbReference>
<organism evidence="4 5">
    <name type="scientific">Helobdella robusta</name>
    <name type="common">Californian leech</name>
    <dbReference type="NCBI Taxonomy" id="6412"/>
    <lineage>
        <taxon>Eukaryota</taxon>
        <taxon>Metazoa</taxon>
        <taxon>Spiralia</taxon>
        <taxon>Lophotrochozoa</taxon>
        <taxon>Annelida</taxon>
        <taxon>Clitellata</taxon>
        <taxon>Hirudinea</taxon>
        <taxon>Rhynchobdellida</taxon>
        <taxon>Glossiphoniidae</taxon>
        <taxon>Helobdella</taxon>
    </lineage>
</organism>
<dbReference type="GO" id="GO:0003723">
    <property type="term" value="F:RNA binding"/>
    <property type="evidence" value="ECO:0007669"/>
    <property type="project" value="UniProtKB-UniRule"/>
</dbReference>
<reference evidence="5" key="1">
    <citation type="submission" date="2012-12" db="EMBL/GenBank/DDBJ databases">
        <authorList>
            <person name="Hellsten U."/>
            <person name="Grimwood J."/>
            <person name="Chapman J.A."/>
            <person name="Shapiro H."/>
            <person name="Aerts A."/>
            <person name="Otillar R.P."/>
            <person name="Terry A.Y."/>
            <person name="Boore J.L."/>
            <person name="Simakov O."/>
            <person name="Marletaz F."/>
            <person name="Cho S.-J."/>
            <person name="Edsinger-Gonzales E."/>
            <person name="Havlak P."/>
            <person name="Kuo D.-H."/>
            <person name="Larsson T."/>
            <person name="Lv J."/>
            <person name="Arendt D."/>
            <person name="Savage R."/>
            <person name="Osoegawa K."/>
            <person name="de Jong P."/>
            <person name="Lindberg D.R."/>
            <person name="Seaver E.C."/>
            <person name="Weisblat D.A."/>
            <person name="Putnam N.H."/>
            <person name="Grigoriev I.V."/>
            <person name="Rokhsar D.S."/>
        </authorList>
    </citation>
    <scope>NUCLEOTIDE SEQUENCE</scope>
</reference>
<evidence type="ECO:0000313" key="3">
    <source>
        <dbReference type="EMBL" id="ESO06537.1"/>
    </source>
</evidence>
<dbReference type="HOGENOM" id="CLU_1954173_0_0_1"/>
<dbReference type="AlphaFoldDB" id="T1FXQ5"/>
<feature type="domain" description="RRM" evidence="2">
    <location>
        <begin position="18"/>
        <end position="96"/>
    </location>
</feature>
<gene>
    <name evidence="4" type="primary">20213603</name>
    <name evidence="3" type="ORF">HELRODRAFT_64160</name>
</gene>
<dbReference type="InterPro" id="IPR012677">
    <property type="entry name" value="Nucleotide-bd_a/b_plait_sf"/>
</dbReference>
<dbReference type="KEGG" id="hro:HELRODRAFT_64160"/>
<reference evidence="4" key="3">
    <citation type="submission" date="2015-06" db="UniProtKB">
        <authorList>
            <consortium name="EnsemblMetazoa"/>
        </authorList>
    </citation>
    <scope>IDENTIFICATION</scope>
</reference>
<protein>
    <recommendedName>
        <fullName evidence="2">RRM domain-containing protein</fullName>
    </recommendedName>
</protein>
<dbReference type="GeneID" id="20213603"/>
<dbReference type="EMBL" id="KB096324">
    <property type="protein sequence ID" value="ESO06537.1"/>
    <property type="molecule type" value="Genomic_DNA"/>
</dbReference>
<keyword evidence="1" id="KW-0694">RNA-binding</keyword>
<dbReference type="OrthoDB" id="439808at2759"/>
<dbReference type="OMA" id="TIRIDYS"/>
<dbReference type="PROSITE" id="PS50102">
    <property type="entry name" value="RRM"/>
    <property type="match status" value="1"/>
</dbReference>
<evidence type="ECO:0000313" key="4">
    <source>
        <dbReference type="EnsemblMetazoa" id="HelroP64160"/>
    </source>
</evidence>
<proteinExistence type="predicted"/>
<dbReference type="FunCoup" id="T1FXQ5">
    <property type="interactions" value="1702"/>
</dbReference>
<dbReference type="EnsemblMetazoa" id="HelroT64160">
    <property type="protein sequence ID" value="HelroP64160"/>
    <property type="gene ID" value="HelroG64160"/>
</dbReference>
<dbReference type="Proteomes" id="UP000015101">
    <property type="component" value="Unassembled WGS sequence"/>
</dbReference>
<dbReference type="RefSeq" id="XP_009015905.1">
    <property type="nucleotide sequence ID" value="XM_009017657.1"/>
</dbReference>
<accession>T1FXQ5</accession>
<dbReference type="EMBL" id="AMQM01000642">
    <property type="status" value="NOT_ANNOTATED_CDS"/>
    <property type="molecule type" value="Genomic_DNA"/>
</dbReference>
<dbReference type="SMART" id="SM00360">
    <property type="entry name" value="RRM"/>
    <property type="match status" value="1"/>
</dbReference>
<dbReference type="SUPFAM" id="SSF54928">
    <property type="entry name" value="RNA-binding domain, RBD"/>
    <property type="match status" value="1"/>
</dbReference>
<evidence type="ECO:0000259" key="2">
    <source>
        <dbReference type="PROSITE" id="PS50102"/>
    </source>
</evidence>
<dbReference type="Gene3D" id="3.30.70.330">
    <property type="match status" value="1"/>
</dbReference>
<reference evidence="3 5" key="2">
    <citation type="journal article" date="2013" name="Nature">
        <title>Insights into bilaterian evolution from three spiralian genomes.</title>
        <authorList>
            <person name="Simakov O."/>
            <person name="Marletaz F."/>
            <person name="Cho S.J."/>
            <person name="Edsinger-Gonzales E."/>
            <person name="Havlak P."/>
            <person name="Hellsten U."/>
            <person name="Kuo D.H."/>
            <person name="Larsson T."/>
            <person name="Lv J."/>
            <person name="Arendt D."/>
            <person name="Savage R."/>
            <person name="Osoegawa K."/>
            <person name="de Jong P."/>
            <person name="Grimwood J."/>
            <person name="Chapman J.A."/>
            <person name="Shapiro H."/>
            <person name="Aerts A."/>
            <person name="Otillar R.P."/>
            <person name="Terry A.Y."/>
            <person name="Boore J.L."/>
            <person name="Grigoriev I.V."/>
            <person name="Lindberg D.R."/>
            <person name="Seaver E.C."/>
            <person name="Weisblat D.A."/>
            <person name="Putnam N.H."/>
            <person name="Rokhsar D.S."/>
        </authorList>
    </citation>
    <scope>NUCLEOTIDE SEQUENCE</scope>
</reference>
<dbReference type="CDD" id="cd12363">
    <property type="entry name" value="RRM_TRA2"/>
    <property type="match status" value="1"/>
</dbReference>
<name>T1FXQ5_HELRO</name>
<dbReference type="STRING" id="6412.T1FXQ5"/>
<dbReference type="InterPro" id="IPR000504">
    <property type="entry name" value="RRM_dom"/>
</dbReference>
<evidence type="ECO:0000313" key="5">
    <source>
        <dbReference type="Proteomes" id="UP000015101"/>
    </source>
</evidence>
<sequence length="129" mass="14887">LSRRRRHRGDRENPKESKCIGVFGMSLHTDERTIRDVFERYGPIDEVQIVYDYHTGRSRGFAFVYYKYIDDAVDAKENAPGVEIDGHKIRVDYSITERAHTPTPGTYLGLLVLVNKLINVSPNLFIDML</sequence>
<dbReference type="InParanoid" id="T1FXQ5"/>
<dbReference type="InterPro" id="IPR050441">
    <property type="entry name" value="RBM"/>
</dbReference>
<dbReference type="PANTHER" id="PTHR48034">
    <property type="entry name" value="TRANSFORMER-2 SEX-DETERMINING PROTEIN-RELATED"/>
    <property type="match status" value="1"/>
</dbReference>
<dbReference type="CTD" id="20213603"/>
<keyword evidence="5" id="KW-1185">Reference proteome</keyword>
<dbReference type="Pfam" id="PF00076">
    <property type="entry name" value="RRM_1"/>
    <property type="match status" value="1"/>
</dbReference>
<evidence type="ECO:0000256" key="1">
    <source>
        <dbReference type="PROSITE-ProRule" id="PRU00176"/>
    </source>
</evidence>
<dbReference type="eggNOG" id="KOG0118">
    <property type="taxonomic scope" value="Eukaryota"/>
</dbReference>